<name>A0A0C3CJX0_PILCF</name>
<keyword evidence="1" id="KW-0812">Transmembrane</keyword>
<dbReference type="EMBL" id="KN832974">
    <property type="protein sequence ID" value="KIM90032.1"/>
    <property type="molecule type" value="Genomic_DNA"/>
</dbReference>
<protein>
    <submittedName>
        <fullName evidence="2">Uncharacterized protein</fullName>
    </submittedName>
</protein>
<dbReference type="InParanoid" id="A0A0C3CJX0"/>
<keyword evidence="1" id="KW-1133">Transmembrane helix</keyword>
<accession>A0A0C3CJX0</accession>
<evidence type="ECO:0000256" key="1">
    <source>
        <dbReference type="SAM" id="Phobius"/>
    </source>
</evidence>
<dbReference type="Proteomes" id="UP000054166">
    <property type="component" value="Unassembled WGS sequence"/>
</dbReference>
<feature type="transmembrane region" description="Helical" evidence="1">
    <location>
        <begin position="12"/>
        <end position="34"/>
    </location>
</feature>
<evidence type="ECO:0000313" key="3">
    <source>
        <dbReference type="Proteomes" id="UP000054166"/>
    </source>
</evidence>
<gene>
    <name evidence="2" type="ORF">PILCRDRAFT_812833</name>
</gene>
<dbReference type="HOGENOM" id="CLU_2400438_0_0_1"/>
<proteinExistence type="predicted"/>
<sequence>MSQRDWKDFLPILVDLSSILGSMLMTQSLFVVIFEVKNCSGCLITSPHFKSNKSALQYMEWHVAYGRHLPTGAAKAPPLNLKDVKYRSRCQRI</sequence>
<evidence type="ECO:0000313" key="2">
    <source>
        <dbReference type="EMBL" id="KIM90032.1"/>
    </source>
</evidence>
<organism evidence="2 3">
    <name type="scientific">Piloderma croceum (strain F 1598)</name>
    <dbReference type="NCBI Taxonomy" id="765440"/>
    <lineage>
        <taxon>Eukaryota</taxon>
        <taxon>Fungi</taxon>
        <taxon>Dikarya</taxon>
        <taxon>Basidiomycota</taxon>
        <taxon>Agaricomycotina</taxon>
        <taxon>Agaricomycetes</taxon>
        <taxon>Agaricomycetidae</taxon>
        <taxon>Atheliales</taxon>
        <taxon>Atheliaceae</taxon>
        <taxon>Piloderma</taxon>
    </lineage>
</organism>
<reference evidence="2 3" key="1">
    <citation type="submission" date="2014-04" db="EMBL/GenBank/DDBJ databases">
        <authorList>
            <consortium name="DOE Joint Genome Institute"/>
            <person name="Kuo A."/>
            <person name="Tarkka M."/>
            <person name="Buscot F."/>
            <person name="Kohler A."/>
            <person name="Nagy L.G."/>
            <person name="Floudas D."/>
            <person name="Copeland A."/>
            <person name="Barry K.W."/>
            <person name="Cichocki N."/>
            <person name="Veneault-Fourrey C."/>
            <person name="LaButti K."/>
            <person name="Lindquist E.A."/>
            <person name="Lipzen A."/>
            <person name="Lundell T."/>
            <person name="Morin E."/>
            <person name="Murat C."/>
            <person name="Sun H."/>
            <person name="Tunlid A."/>
            <person name="Henrissat B."/>
            <person name="Grigoriev I.V."/>
            <person name="Hibbett D.S."/>
            <person name="Martin F."/>
            <person name="Nordberg H.P."/>
            <person name="Cantor M.N."/>
            <person name="Hua S.X."/>
        </authorList>
    </citation>
    <scope>NUCLEOTIDE SEQUENCE [LARGE SCALE GENOMIC DNA]</scope>
    <source>
        <strain evidence="2 3">F 1598</strain>
    </source>
</reference>
<keyword evidence="1" id="KW-0472">Membrane</keyword>
<reference evidence="3" key="2">
    <citation type="submission" date="2015-01" db="EMBL/GenBank/DDBJ databases">
        <title>Evolutionary Origins and Diversification of the Mycorrhizal Mutualists.</title>
        <authorList>
            <consortium name="DOE Joint Genome Institute"/>
            <consortium name="Mycorrhizal Genomics Consortium"/>
            <person name="Kohler A."/>
            <person name="Kuo A."/>
            <person name="Nagy L.G."/>
            <person name="Floudas D."/>
            <person name="Copeland A."/>
            <person name="Barry K.W."/>
            <person name="Cichocki N."/>
            <person name="Veneault-Fourrey C."/>
            <person name="LaButti K."/>
            <person name="Lindquist E.A."/>
            <person name="Lipzen A."/>
            <person name="Lundell T."/>
            <person name="Morin E."/>
            <person name="Murat C."/>
            <person name="Riley R."/>
            <person name="Ohm R."/>
            <person name="Sun H."/>
            <person name="Tunlid A."/>
            <person name="Henrissat B."/>
            <person name="Grigoriev I.V."/>
            <person name="Hibbett D.S."/>
            <person name="Martin F."/>
        </authorList>
    </citation>
    <scope>NUCLEOTIDE SEQUENCE [LARGE SCALE GENOMIC DNA]</scope>
    <source>
        <strain evidence="3">F 1598</strain>
    </source>
</reference>
<dbReference type="AlphaFoldDB" id="A0A0C3CJX0"/>
<keyword evidence="3" id="KW-1185">Reference proteome</keyword>